<reference evidence="2 3" key="1">
    <citation type="submission" date="2017-03" db="EMBL/GenBank/DDBJ databases">
        <title>Genomes of endolithic fungi from Antarctica.</title>
        <authorList>
            <person name="Coleine C."/>
            <person name="Masonjones S."/>
            <person name="Stajich J.E."/>
        </authorList>
    </citation>
    <scope>NUCLEOTIDE SEQUENCE [LARGE SCALE GENOMIC DNA]</scope>
    <source>
        <strain evidence="2 3">CCFEE 6315</strain>
    </source>
</reference>
<protein>
    <recommendedName>
        <fullName evidence="4">F-box domain-containing protein</fullName>
    </recommendedName>
</protein>
<proteinExistence type="predicted"/>
<feature type="compositionally biased region" description="Acidic residues" evidence="1">
    <location>
        <begin position="369"/>
        <end position="382"/>
    </location>
</feature>
<name>A0A4U0TW17_9PEZI</name>
<gene>
    <name evidence="2" type="ORF">B0A50_05304</name>
</gene>
<keyword evidence="3" id="KW-1185">Reference proteome</keyword>
<feature type="compositionally biased region" description="Basic and acidic residues" evidence="1">
    <location>
        <begin position="140"/>
        <end position="152"/>
    </location>
</feature>
<dbReference type="OrthoDB" id="5985073at2759"/>
<evidence type="ECO:0000313" key="2">
    <source>
        <dbReference type="EMBL" id="TKA26467.1"/>
    </source>
</evidence>
<evidence type="ECO:0008006" key="4">
    <source>
        <dbReference type="Google" id="ProtNLM"/>
    </source>
</evidence>
<organism evidence="2 3">
    <name type="scientific">Salinomyces thailandicus</name>
    <dbReference type="NCBI Taxonomy" id="706561"/>
    <lineage>
        <taxon>Eukaryota</taxon>
        <taxon>Fungi</taxon>
        <taxon>Dikarya</taxon>
        <taxon>Ascomycota</taxon>
        <taxon>Pezizomycotina</taxon>
        <taxon>Dothideomycetes</taxon>
        <taxon>Dothideomycetidae</taxon>
        <taxon>Mycosphaerellales</taxon>
        <taxon>Teratosphaeriaceae</taxon>
        <taxon>Salinomyces</taxon>
    </lineage>
</organism>
<accession>A0A4U0TW17</accession>
<dbReference type="EMBL" id="NAJL01000028">
    <property type="protein sequence ID" value="TKA26467.1"/>
    <property type="molecule type" value="Genomic_DNA"/>
</dbReference>
<feature type="region of interest" description="Disordered" evidence="1">
    <location>
        <begin position="126"/>
        <end position="152"/>
    </location>
</feature>
<comment type="caution">
    <text evidence="2">The sequence shown here is derived from an EMBL/GenBank/DDBJ whole genome shotgun (WGS) entry which is preliminary data.</text>
</comment>
<evidence type="ECO:0000256" key="1">
    <source>
        <dbReference type="SAM" id="MobiDB-lite"/>
    </source>
</evidence>
<evidence type="ECO:0000313" key="3">
    <source>
        <dbReference type="Proteomes" id="UP000308549"/>
    </source>
</evidence>
<sequence length="512" mass="57444">MSLADLPPELLGSIAKSLALDGPLAPFACISKSWQYAVESLLFSSLRLTSEDLDFLDAYVATSSSLRRSVLKSVDFTVVLPTYDRAACARFEQEQDRQANNAVFSEAMQRLFAALKSCDEVEQPGPMRLGLPAPYSPGDAGHRKSEKDNPGYLGDRRYEQSYLALLAGETLPELQRIRSFAVFAATPRYVEPSAAVALAIKMPGLEKVMWQLWDGERMVPKLRKRLRLDLASALLSATSALKMLKDVEFKLQHEGPCNESFTNADVSGDSTDIGVDQLSQSLKKLLQTSSLVNISLQGPICIGRHLFDGDLESGATDTWPNLQEFRMSFSIVRPDGGWYFERDPSAPSWQSDDDEEPHHGGWSESTGSDLEDSESFEEADSDELQRLDIYDENKASRLQGFEPAHYFRTQPNEHLSLLLKAMAQSVLRMPSLRIFAAGADIQPCPRTDYNPQTFEFEYAVLGTTNWKDQTSADEGSDRLYWTVPTGWRMGETLEKSWRRVLDEDGIVRYEEW</sequence>
<dbReference type="AlphaFoldDB" id="A0A4U0TW17"/>
<dbReference type="Proteomes" id="UP000308549">
    <property type="component" value="Unassembled WGS sequence"/>
</dbReference>
<feature type="region of interest" description="Disordered" evidence="1">
    <location>
        <begin position="342"/>
        <end position="384"/>
    </location>
</feature>